<keyword evidence="3" id="KW-0804">Transcription</keyword>
<evidence type="ECO:0000259" key="4">
    <source>
        <dbReference type="PROSITE" id="PS50042"/>
    </source>
</evidence>
<dbReference type="SMART" id="SM00100">
    <property type="entry name" value="cNMP"/>
    <property type="match status" value="1"/>
</dbReference>
<evidence type="ECO:0000256" key="1">
    <source>
        <dbReference type="ARBA" id="ARBA00023015"/>
    </source>
</evidence>
<dbReference type="GO" id="GO:0003700">
    <property type="term" value="F:DNA-binding transcription factor activity"/>
    <property type="evidence" value="ECO:0007669"/>
    <property type="project" value="TreeGrafter"/>
</dbReference>
<sequence>MSSLSQSSVRNRILASLSADDFALLEPHLEPVPLTFRSTVIPAGAPIQDVFFVERGLVSLIAQNDDARIEVGMVGPEGLVGVNALLGTDTSPISSLVQADGEALRMATDWLHAAVGESATLHVCLLRYVQFLMIQTAQTAYANANFDVEARLARWVLMTQDRLGRADLPLTHEFLSLMLGTRRSSVTTALHVLEGNGLIRATRGIINVRDRDKLMELADDSYGLAEAEYERLFGRRPSVH</sequence>
<keyword evidence="1" id="KW-0805">Transcription regulation</keyword>
<dbReference type="InterPro" id="IPR000595">
    <property type="entry name" value="cNMP-bd_dom"/>
</dbReference>
<evidence type="ECO:0000256" key="3">
    <source>
        <dbReference type="ARBA" id="ARBA00023163"/>
    </source>
</evidence>
<dbReference type="InterPro" id="IPR012318">
    <property type="entry name" value="HTH_CRP"/>
</dbReference>
<dbReference type="InterPro" id="IPR014710">
    <property type="entry name" value="RmlC-like_jellyroll"/>
</dbReference>
<dbReference type="PANTHER" id="PTHR24567:SF74">
    <property type="entry name" value="HTH-TYPE TRANSCRIPTIONAL REGULATOR ARCR"/>
    <property type="match status" value="1"/>
</dbReference>
<evidence type="ECO:0000313" key="7">
    <source>
        <dbReference type="Proteomes" id="UP000432089"/>
    </source>
</evidence>
<protein>
    <submittedName>
        <fullName evidence="6">Crp/Fnr family transcriptional regulator</fullName>
    </submittedName>
</protein>
<dbReference type="PROSITE" id="PS50042">
    <property type="entry name" value="CNMP_BINDING_3"/>
    <property type="match status" value="1"/>
</dbReference>
<dbReference type="SUPFAM" id="SSF46785">
    <property type="entry name" value="Winged helix' DNA-binding domain"/>
    <property type="match status" value="1"/>
</dbReference>
<dbReference type="Gene3D" id="2.60.120.10">
    <property type="entry name" value="Jelly Rolls"/>
    <property type="match status" value="1"/>
</dbReference>
<feature type="domain" description="Cyclic nucleotide-binding" evidence="4">
    <location>
        <begin position="13"/>
        <end position="99"/>
    </location>
</feature>
<evidence type="ECO:0000256" key="2">
    <source>
        <dbReference type="ARBA" id="ARBA00023125"/>
    </source>
</evidence>
<dbReference type="InterPro" id="IPR036390">
    <property type="entry name" value="WH_DNA-bd_sf"/>
</dbReference>
<gene>
    <name evidence="6" type="ORF">F6X38_04465</name>
</gene>
<dbReference type="SUPFAM" id="SSF51206">
    <property type="entry name" value="cAMP-binding domain-like"/>
    <property type="match status" value="1"/>
</dbReference>
<accession>A0A7V7TXT3</accession>
<reference evidence="6 7" key="1">
    <citation type="submission" date="2019-09" db="EMBL/GenBank/DDBJ databases">
        <title>YIM 132180 draft genome.</title>
        <authorList>
            <person name="Zhang K."/>
        </authorList>
    </citation>
    <scope>NUCLEOTIDE SEQUENCE [LARGE SCALE GENOMIC DNA]</scope>
    <source>
        <strain evidence="6 7">YIM 132180</strain>
    </source>
</reference>
<dbReference type="GO" id="GO:0003677">
    <property type="term" value="F:DNA binding"/>
    <property type="evidence" value="ECO:0007669"/>
    <property type="project" value="UniProtKB-KW"/>
</dbReference>
<dbReference type="Pfam" id="PF13545">
    <property type="entry name" value="HTH_Crp_2"/>
    <property type="match status" value="1"/>
</dbReference>
<dbReference type="GO" id="GO:0005829">
    <property type="term" value="C:cytosol"/>
    <property type="evidence" value="ECO:0007669"/>
    <property type="project" value="TreeGrafter"/>
</dbReference>
<name>A0A7V7TXT3_9HYPH</name>
<dbReference type="InterPro" id="IPR050397">
    <property type="entry name" value="Env_Response_Regulators"/>
</dbReference>
<organism evidence="6 7">
    <name type="scientific">Plantimonas leprariae</name>
    <dbReference type="NCBI Taxonomy" id="2615207"/>
    <lineage>
        <taxon>Bacteria</taxon>
        <taxon>Pseudomonadati</taxon>
        <taxon>Pseudomonadota</taxon>
        <taxon>Alphaproteobacteria</taxon>
        <taxon>Hyphomicrobiales</taxon>
        <taxon>Aurantimonadaceae</taxon>
        <taxon>Plantimonas</taxon>
    </lineage>
</organism>
<dbReference type="EMBL" id="VZDO01000002">
    <property type="protein sequence ID" value="KAB0682059.1"/>
    <property type="molecule type" value="Genomic_DNA"/>
</dbReference>
<dbReference type="CDD" id="cd00038">
    <property type="entry name" value="CAP_ED"/>
    <property type="match status" value="1"/>
</dbReference>
<dbReference type="Gene3D" id="1.10.10.10">
    <property type="entry name" value="Winged helix-like DNA-binding domain superfamily/Winged helix DNA-binding domain"/>
    <property type="match status" value="1"/>
</dbReference>
<dbReference type="InterPro" id="IPR018490">
    <property type="entry name" value="cNMP-bd_dom_sf"/>
</dbReference>
<dbReference type="PROSITE" id="PS51063">
    <property type="entry name" value="HTH_CRP_2"/>
    <property type="match status" value="1"/>
</dbReference>
<feature type="domain" description="HTH crp-type" evidence="5">
    <location>
        <begin position="146"/>
        <end position="212"/>
    </location>
</feature>
<evidence type="ECO:0000313" key="6">
    <source>
        <dbReference type="EMBL" id="KAB0682059.1"/>
    </source>
</evidence>
<keyword evidence="7" id="KW-1185">Reference proteome</keyword>
<dbReference type="PANTHER" id="PTHR24567">
    <property type="entry name" value="CRP FAMILY TRANSCRIPTIONAL REGULATORY PROTEIN"/>
    <property type="match status" value="1"/>
</dbReference>
<dbReference type="RefSeq" id="WP_150968319.1">
    <property type="nucleotide sequence ID" value="NZ_VZDO01000002.1"/>
</dbReference>
<comment type="caution">
    <text evidence="6">The sequence shown here is derived from an EMBL/GenBank/DDBJ whole genome shotgun (WGS) entry which is preliminary data.</text>
</comment>
<proteinExistence type="predicted"/>
<dbReference type="AlphaFoldDB" id="A0A7V7TXT3"/>
<dbReference type="Proteomes" id="UP000432089">
    <property type="component" value="Unassembled WGS sequence"/>
</dbReference>
<dbReference type="InterPro" id="IPR036388">
    <property type="entry name" value="WH-like_DNA-bd_sf"/>
</dbReference>
<evidence type="ECO:0000259" key="5">
    <source>
        <dbReference type="PROSITE" id="PS51063"/>
    </source>
</evidence>
<keyword evidence="2" id="KW-0238">DNA-binding</keyword>